<reference evidence="1" key="1">
    <citation type="submission" date="2020-01" db="EMBL/GenBank/DDBJ databases">
        <authorList>
            <consortium name="DOE Joint Genome Institute"/>
            <person name="Haridas S."/>
            <person name="Albert R."/>
            <person name="Binder M."/>
            <person name="Bloem J."/>
            <person name="Labutti K."/>
            <person name="Salamov A."/>
            <person name="Andreopoulos B."/>
            <person name="Baker S.E."/>
            <person name="Barry K."/>
            <person name="Bills G."/>
            <person name="Bluhm B.H."/>
            <person name="Cannon C."/>
            <person name="Castanera R."/>
            <person name="Culley D.E."/>
            <person name="Daum C."/>
            <person name="Ezra D."/>
            <person name="Gonzalez J.B."/>
            <person name="Henrissat B."/>
            <person name="Kuo A."/>
            <person name="Liang C."/>
            <person name="Lipzen A."/>
            <person name="Lutzoni F."/>
            <person name="Magnuson J."/>
            <person name="Mondo S."/>
            <person name="Nolan M."/>
            <person name="Ohm R."/>
            <person name="Pangilinan J."/>
            <person name="Park H.-J."/>
            <person name="Ramirez L."/>
            <person name="Alfaro M."/>
            <person name="Sun H."/>
            <person name="Tritt A."/>
            <person name="Yoshinaga Y."/>
            <person name="Zwiers L.-H."/>
            <person name="Turgeon B.G."/>
            <person name="Goodwin S.B."/>
            <person name="Spatafora J.W."/>
            <person name="Crous P.W."/>
            <person name="Grigoriev I.V."/>
        </authorList>
    </citation>
    <scope>NUCLEOTIDE SEQUENCE</scope>
    <source>
        <strain evidence="1">P77</strain>
    </source>
</reference>
<dbReference type="OrthoDB" id="3935025at2759"/>
<organism evidence="1 2">
    <name type="scientific">Decorospora gaudefroyi</name>
    <dbReference type="NCBI Taxonomy" id="184978"/>
    <lineage>
        <taxon>Eukaryota</taxon>
        <taxon>Fungi</taxon>
        <taxon>Dikarya</taxon>
        <taxon>Ascomycota</taxon>
        <taxon>Pezizomycotina</taxon>
        <taxon>Dothideomycetes</taxon>
        <taxon>Pleosporomycetidae</taxon>
        <taxon>Pleosporales</taxon>
        <taxon>Pleosporineae</taxon>
        <taxon>Pleosporaceae</taxon>
        <taxon>Decorospora</taxon>
    </lineage>
</organism>
<gene>
    <name evidence="1" type="ORF">BDW02DRAFT_512333</name>
</gene>
<dbReference type="AlphaFoldDB" id="A0A6A5K1W0"/>
<sequence length="64" mass="7558">SLYLRYYLAYFCKLIIVVLRKLGKDNYIVLKSYRLIALINTISKIIDIAIARRLSYLAKKIYKA</sequence>
<name>A0A6A5K1W0_9PLEO</name>
<feature type="non-terminal residue" evidence="1">
    <location>
        <position position="1"/>
    </location>
</feature>
<protein>
    <submittedName>
        <fullName evidence="1">Uncharacterized protein</fullName>
    </submittedName>
</protein>
<evidence type="ECO:0000313" key="2">
    <source>
        <dbReference type="Proteomes" id="UP000800040"/>
    </source>
</evidence>
<dbReference type="Proteomes" id="UP000800040">
    <property type="component" value="Unassembled WGS sequence"/>
</dbReference>
<evidence type="ECO:0000313" key="1">
    <source>
        <dbReference type="EMBL" id="KAF1828424.1"/>
    </source>
</evidence>
<keyword evidence="2" id="KW-1185">Reference proteome</keyword>
<proteinExistence type="predicted"/>
<dbReference type="EMBL" id="ML975549">
    <property type="protein sequence ID" value="KAF1828424.1"/>
    <property type="molecule type" value="Genomic_DNA"/>
</dbReference>
<accession>A0A6A5K1W0</accession>